<sequence>MLRLIGPMLWLWLLLVGVCCLDELEYDAQVAPPTTEAPQSPLNLWRGFVGQLHQVIRSWRTTKAPRVQLRSTTPDADVDYDAQPELQYYGALNPIYLTQNF</sequence>
<name>A0A484BQ35_DRONA</name>
<feature type="chain" id="PRO_5019852766" evidence="1">
    <location>
        <begin position="21"/>
        <end position="101"/>
    </location>
</feature>
<keyword evidence="1" id="KW-0732">Signal</keyword>
<reference evidence="2 3" key="1">
    <citation type="journal article" date="2019" name="J. Hered.">
        <title>An Improved Genome Assembly for Drosophila navojoa, the Basal Species in the mojavensis Cluster.</title>
        <authorList>
            <person name="Vanderlinde T."/>
            <person name="Dupim E.G."/>
            <person name="Nazario-Yepiz N.O."/>
            <person name="Carvalho A.B."/>
        </authorList>
    </citation>
    <scope>NUCLEOTIDE SEQUENCE [LARGE SCALE GENOMIC DNA]</scope>
    <source>
        <strain evidence="2">Navoj_Jal97</strain>
        <tissue evidence="2">Whole organism</tissue>
    </source>
</reference>
<accession>A0A484BQ35</accession>
<evidence type="ECO:0000256" key="1">
    <source>
        <dbReference type="SAM" id="SignalP"/>
    </source>
</evidence>
<proteinExistence type="predicted"/>
<protein>
    <submittedName>
        <fullName evidence="2">Uncharacterized protein</fullName>
    </submittedName>
</protein>
<evidence type="ECO:0000313" key="3">
    <source>
        <dbReference type="Proteomes" id="UP000295192"/>
    </source>
</evidence>
<dbReference type="EMBL" id="LSRL02000013">
    <property type="protein sequence ID" value="TDG50784.1"/>
    <property type="molecule type" value="Genomic_DNA"/>
</dbReference>
<organism evidence="2 3">
    <name type="scientific">Drosophila navojoa</name>
    <name type="common">Fruit fly</name>
    <dbReference type="NCBI Taxonomy" id="7232"/>
    <lineage>
        <taxon>Eukaryota</taxon>
        <taxon>Metazoa</taxon>
        <taxon>Ecdysozoa</taxon>
        <taxon>Arthropoda</taxon>
        <taxon>Hexapoda</taxon>
        <taxon>Insecta</taxon>
        <taxon>Pterygota</taxon>
        <taxon>Neoptera</taxon>
        <taxon>Endopterygota</taxon>
        <taxon>Diptera</taxon>
        <taxon>Brachycera</taxon>
        <taxon>Muscomorpha</taxon>
        <taxon>Ephydroidea</taxon>
        <taxon>Drosophilidae</taxon>
        <taxon>Drosophila</taxon>
    </lineage>
</organism>
<keyword evidence="3" id="KW-1185">Reference proteome</keyword>
<comment type="caution">
    <text evidence="2">The sequence shown here is derived from an EMBL/GenBank/DDBJ whole genome shotgun (WGS) entry which is preliminary data.</text>
</comment>
<dbReference type="AlphaFoldDB" id="A0A484BQ35"/>
<gene>
    <name evidence="2" type="ORF">AWZ03_002773</name>
</gene>
<dbReference type="OMA" id="KPFQLWR"/>
<feature type="signal peptide" evidence="1">
    <location>
        <begin position="1"/>
        <end position="20"/>
    </location>
</feature>
<evidence type="ECO:0000313" key="2">
    <source>
        <dbReference type="EMBL" id="TDG50784.1"/>
    </source>
</evidence>
<dbReference type="KEGG" id="dnv:108655227"/>
<dbReference type="Proteomes" id="UP000295192">
    <property type="component" value="Unassembled WGS sequence"/>
</dbReference>
<dbReference type="OrthoDB" id="7863151at2759"/>